<reference evidence="2 3" key="1">
    <citation type="submission" date="2024-05" db="EMBL/GenBank/DDBJ databases">
        <title>The nuclear and mitochondrial genome assemblies of Tetragonisca angustula (Apidae: Meliponini), a tiny yet remarkable pollinator in the Neotropics.</title>
        <authorList>
            <person name="Ferrari R."/>
            <person name="Ricardo P.C."/>
            <person name="Dias F.C."/>
            <person name="Araujo N.S."/>
            <person name="Soares D.O."/>
            <person name="Zhou Q.-S."/>
            <person name="Zhu C.-D."/>
            <person name="Coutinho L."/>
            <person name="Airas M.C."/>
            <person name="Batista T.M."/>
        </authorList>
    </citation>
    <scope>NUCLEOTIDE SEQUENCE [LARGE SCALE GENOMIC DNA]</scope>
    <source>
        <strain evidence="2">ASF017062</strain>
        <tissue evidence="2">Abdomen</tissue>
    </source>
</reference>
<dbReference type="AlphaFoldDB" id="A0AAW1AHV1"/>
<organism evidence="2 3">
    <name type="scientific">Tetragonisca angustula</name>
    <dbReference type="NCBI Taxonomy" id="166442"/>
    <lineage>
        <taxon>Eukaryota</taxon>
        <taxon>Metazoa</taxon>
        <taxon>Ecdysozoa</taxon>
        <taxon>Arthropoda</taxon>
        <taxon>Hexapoda</taxon>
        <taxon>Insecta</taxon>
        <taxon>Pterygota</taxon>
        <taxon>Neoptera</taxon>
        <taxon>Endopterygota</taxon>
        <taxon>Hymenoptera</taxon>
        <taxon>Apocrita</taxon>
        <taxon>Aculeata</taxon>
        <taxon>Apoidea</taxon>
        <taxon>Anthophila</taxon>
        <taxon>Apidae</taxon>
        <taxon>Tetragonisca</taxon>
    </lineage>
</organism>
<feature type="region of interest" description="Disordered" evidence="1">
    <location>
        <begin position="1"/>
        <end position="30"/>
    </location>
</feature>
<dbReference type="Proteomes" id="UP001432146">
    <property type="component" value="Unassembled WGS sequence"/>
</dbReference>
<gene>
    <name evidence="2" type="ORF">QLX08_001428</name>
</gene>
<keyword evidence="3" id="KW-1185">Reference proteome</keyword>
<protein>
    <submittedName>
        <fullName evidence="2">Uncharacterized protein</fullName>
    </submittedName>
</protein>
<name>A0AAW1AHV1_9HYME</name>
<evidence type="ECO:0000313" key="3">
    <source>
        <dbReference type="Proteomes" id="UP001432146"/>
    </source>
</evidence>
<comment type="caution">
    <text evidence="2">The sequence shown here is derived from an EMBL/GenBank/DDBJ whole genome shotgun (WGS) entry which is preliminary data.</text>
</comment>
<evidence type="ECO:0000313" key="2">
    <source>
        <dbReference type="EMBL" id="KAK9308708.1"/>
    </source>
</evidence>
<evidence type="ECO:0000256" key="1">
    <source>
        <dbReference type="SAM" id="MobiDB-lite"/>
    </source>
</evidence>
<accession>A0AAW1AHV1</accession>
<feature type="compositionally biased region" description="Polar residues" evidence="1">
    <location>
        <begin position="1"/>
        <end position="11"/>
    </location>
</feature>
<proteinExistence type="predicted"/>
<sequence>MHVQSESNSVPERQGNCPEIDGPTMSVPMAPEATLSGRREVFNNYEGPPHRQSKTQLYVNKIVIYQWSRACTVKAGNFIKINYLLCFVPCGFSLEPVITSLMDRSVKT</sequence>
<dbReference type="EMBL" id="JAWNGG020000018">
    <property type="protein sequence ID" value="KAK9308708.1"/>
    <property type="molecule type" value="Genomic_DNA"/>
</dbReference>